<dbReference type="EMBL" id="OX465081">
    <property type="protein sequence ID" value="CAI9283541.1"/>
    <property type="molecule type" value="Genomic_DNA"/>
</dbReference>
<evidence type="ECO:0000256" key="4">
    <source>
        <dbReference type="ARBA" id="ARBA00022989"/>
    </source>
</evidence>
<evidence type="ECO:0000313" key="8">
    <source>
        <dbReference type="EMBL" id="CAI9283541.1"/>
    </source>
</evidence>
<name>A0AA36E587_LACSI</name>
<keyword evidence="9" id="KW-1185">Reference proteome</keyword>
<evidence type="ECO:0000313" key="9">
    <source>
        <dbReference type="Proteomes" id="UP001177003"/>
    </source>
</evidence>
<dbReference type="Pfam" id="PF10520">
    <property type="entry name" value="Lipid_desat"/>
    <property type="match status" value="1"/>
</dbReference>
<feature type="domain" description="Lipid desaturase" evidence="7">
    <location>
        <begin position="108"/>
        <end position="276"/>
    </location>
</feature>
<accession>A0AA36E587</accession>
<evidence type="ECO:0000256" key="2">
    <source>
        <dbReference type="ARBA" id="ARBA00007620"/>
    </source>
</evidence>
<keyword evidence="4" id="KW-1133">Transmembrane helix</keyword>
<gene>
    <name evidence="8" type="ORF">LSALG_LOCUS23133</name>
</gene>
<evidence type="ECO:0000259" key="7">
    <source>
        <dbReference type="Pfam" id="PF10520"/>
    </source>
</evidence>
<dbReference type="AlphaFoldDB" id="A0AA36E587"/>
<comment type="similarity">
    <text evidence="2">Belongs to the fatty acid desaturase CarF family.</text>
</comment>
<feature type="region of interest" description="Disordered" evidence="6">
    <location>
        <begin position="1"/>
        <end position="25"/>
    </location>
</feature>
<proteinExistence type="inferred from homology"/>
<feature type="compositionally biased region" description="Basic residues" evidence="6">
    <location>
        <begin position="1"/>
        <end position="11"/>
    </location>
</feature>
<evidence type="ECO:0000256" key="1">
    <source>
        <dbReference type="ARBA" id="ARBA00004141"/>
    </source>
</evidence>
<sequence length="293" mass="32662">MSILPQHHHLQHAAATTGHHHHHRNRHVYCTATPPNTRPKLQKLVANTTPVITQPKLDVDPSLKSTWLHRAWLTTGSTTVVLSLANSIIGSIDSHIWLEPVLSGFAGYLFSDLATGIYHWGIDNYGDASTPLIGAQCDMALGHHKWPWKITKRQVANNLHLLAGGVTFTMLPINLIYHDQPVVMGFLGVASGCVMFSQQFHAWAHGTKSKLPPIVVALQDAGVLLSPSHHVGHHTPPYKNYCIVSGVWDRFLDKHRVYEALEMAVFRKFGLRPRSWREPTDHDCMVEAEASPP</sequence>
<dbReference type="InterPro" id="IPR052864">
    <property type="entry name" value="Chloroplast_FAD_CarF"/>
</dbReference>
<evidence type="ECO:0000256" key="3">
    <source>
        <dbReference type="ARBA" id="ARBA00022692"/>
    </source>
</evidence>
<keyword evidence="5" id="KW-0472">Membrane</keyword>
<evidence type="ECO:0000256" key="6">
    <source>
        <dbReference type="SAM" id="MobiDB-lite"/>
    </source>
</evidence>
<comment type="subcellular location">
    <subcellularLocation>
        <location evidence="1">Membrane</location>
        <topology evidence="1">Multi-pass membrane protein</topology>
    </subcellularLocation>
</comment>
<keyword evidence="3" id="KW-0812">Transmembrane</keyword>
<reference evidence="8" key="1">
    <citation type="submission" date="2023-04" db="EMBL/GenBank/DDBJ databases">
        <authorList>
            <person name="Vijverberg K."/>
            <person name="Xiong W."/>
            <person name="Schranz E."/>
        </authorList>
    </citation>
    <scope>NUCLEOTIDE SEQUENCE</scope>
</reference>
<dbReference type="PANTHER" id="PTHR48140">
    <property type="entry name" value="FATTY ACID DESATURASE 4, CHLOROPLASTIC-RELATED"/>
    <property type="match status" value="1"/>
</dbReference>
<dbReference type="InterPro" id="IPR019547">
    <property type="entry name" value="Lipid_desat"/>
</dbReference>
<protein>
    <recommendedName>
        <fullName evidence="7">Lipid desaturase domain-containing protein</fullName>
    </recommendedName>
</protein>
<evidence type="ECO:0000256" key="5">
    <source>
        <dbReference type="ARBA" id="ARBA00023136"/>
    </source>
</evidence>
<dbReference type="PANTHER" id="PTHR48140:SF1">
    <property type="entry name" value="FATTY ACID DESATURASE 4, CHLOROPLASTIC-RELATED"/>
    <property type="match status" value="1"/>
</dbReference>
<organism evidence="8 9">
    <name type="scientific">Lactuca saligna</name>
    <name type="common">Willowleaf lettuce</name>
    <dbReference type="NCBI Taxonomy" id="75948"/>
    <lineage>
        <taxon>Eukaryota</taxon>
        <taxon>Viridiplantae</taxon>
        <taxon>Streptophyta</taxon>
        <taxon>Embryophyta</taxon>
        <taxon>Tracheophyta</taxon>
        <taxon>Spermatophyta</taxon>
        <taxon>Magnoliopsida</taxon>
        <taxon>eudicotyledons</taxon>
        <taxon>Gunneridae</taxon>
        <taxon>Pentapetalae</taxon>
        <taxon>asterids</taxon>
        <taxon>campanulids</taxon>
        <taxon>Asterales</taxon>
        <taxon>Asteraceae</taxon>
        <taxon>Cichorioideae</taxon>
        <taxon>Cichorieae</taxon>
        <taxon>Lactucinae</taxon>
        <taxon>Lactuca</taxon>
    </lineage>
</organism>
<dbReference type="GO" id="GO:0016020">
    <property type="term" value="C:membrane"/>
    <property type="evidence" value="ECO:0007669"/>
    <property type="project" value="UniProtKB-SubCell"/>
</dbReference>
<dbReference type="Proteomes" id="UP001177003">
    <property type="component" value="Chromosome 5"/>
</dbReference>